<accession>A0ABD1WFA8</accession>
<evidence type="ECO:0000313" key="1">
    <source>
        <dbReference type="EMBL" id="KAL2548371.1"/>
    </source>
</evidence>
<reference evidence="2" key="1">
    <citation type="submission" date="2024-07" db="EMBL/GenBank/DDBJ databases">
        <title>Two chromosome-level genome assemblies of Korean endemic species Abeliophyllum distichum and Forsythia ovata (Oleaceae).</title>
        <authorList>
            <person name="Jang H."/>
        </authorList>
    </citation>
    <scope>NUCLEOTIDE SEQUENCE [LARGE SCALE GENOMIC DNA]</scope>
</reference>
<name>A0ABD1WFA8_9LAMI</name>
<proteinExistence type="predicted"/>
<dbReference type="EMBL" id="JBFOLJ010000003">
    <property type="protein sequence ID" value="KAL2548371.1"/>
    <property type="molecule type" value="Genomic_DNA"/>
</dbReference>
<comment type="caution">
    <text evidence="1">The sequence shown here is derived from an EMBL/GenBank/DDBJ whole genome shotgun (WGS) entry which is preliminary data.</text>
</comment>
<evidence type="ECO:0000313" key="2">
    <source>
        <dbReference type="Proteomes" id="UP001604277"/>
    </source>
</evidence>
<dbReference type="Proteomes" id="UP001604277">
    <property type="component" value="Unassembled WGS sequence"/>
</dbReference>
<organism evidence="1 2">
    <name type="scientific">Forsythia ovata</name>
    <dbReference type="NCBI Taxonomy" id="205694"/>
    <lineage>
        <taxon>Eukaryota</taxon>
        <taxon>Viridiplantae</taxon>
        <taxon>Streptophyta</taxon>
        <taxon>Embryophyta</taxon>
        <taxon>Tracheophyta</taxon>
        <taxon>Spermatophyta</taxon>
        <taxon>Magnoliopsida</taxon>
        <taxon>eudicotyledons</taxon>
        <taxon>Gunneridae</taxon>
        <taxon>Pentapetalae</taxon>
        <taxon>asterids</taxon>
        <taxon>lamiids</taxon>
        <taxon>Lamiales</taxon>
        <taxon>Oleaceae</taxon>
        <taxon>Forsythieae</taxon>
        <taxon>Forsythia</taxon>
    </lineage>
</organism>
<dbReference type="AlphaFoldDB" id="A0ABD1WFA8"/>
<gene>
    <name evidence="1" type="ORF">Fot_09901</name>
</gene>
<sequence>MAPPPPWRNSITRDLLYRTVTQDWVMWEVEVVDISLLDNEYISSCNSSFSLEYEYSGSNTRSPSITSESWENSLQSAASEIRRPSIAASQSCWPSIASDKSAHRSGMEFFNKDKAVKLQSHLPLLP</sequence>
<protein>
    <submittedName>
        <fullName evidence="1">Uncharacterized protein</fullName>
    </submittedName>
</protein>
<keyword evidence="2" id="KW-1185">Reference proteome</keyword>